<dbReference type="Pfam" id="PF11716">
    <property type="entry name" value="MDMPI_N"/>
    <property type="match status" value="1"/>
</dbReference>
<dbReference type="InterPro" id="IPR034660">
    <property type="entry name" value="DinB/YfiT-like"/>
</dbReference>
<evidence type="ECO:0000259" key="1">
    <source>
        <dbReference type="Pfam" id="PF07398"/>
    </source>
</evidence>
<protein>
    <submittedName>
        <fullName evidence="3">Maleylpyruvate isomerase family mycothiol-dependent enzyme</fullName>
    </submittedName>
</protein>
<dbReference type="Pfam" id="PF07398">
    <property type="entry name" value="MDMPI_C"/>
    <property type="match status" value="1"/>
</dbReference>
<keyword evidence="4" id="KW-1185">Reference proteome</keyword>
<dbReference type="SUPFAM" id="SSF109854">
    <property type="entry name" value="DinB/YfiT-like putative metalloenzymes"/>
    <property type="match status" value="1"/>
</dbReference>
<sequence length="241" mass="26472">MEPSDFLTRLRAESAHIAAFAADRDLGAPVPTCPGMNVGEVLRHLGGVHRLVLGWVRTQHRPEVWEREPPGGDVVEWFRAGAAELHDELGGHHPGEPCDTWSPDDRTVGFWWRRMAHETTVHRADVETAYGPIGPIDARFAADGADEVLSLFLARRREDETHDPVRIVGVAAGSHVWRVTLRPGSAEVARELPDDADAVVIGDPVAVYLWLWGRRGDDAVRVCGDRRAATALRAALATATR</sequence>
<gene>
    <name evidence="3" type="ORF">GCM10023196_079030</name>
</gene>
<evidence type="ECO:0000313" key="4">
    <source>
        <dbReference type="Proteomes" id="UP001501442"/>
    </source>
</evidence>
<dbReference type="PANTHER" id="PTHR40758:SF1">
    <property type="entry name" value="CONSERVED PROTEIN"/>
    <property type="match status" value="1"/>
</dbReference>
<organism evidence="3 4">
    <name type="scientific">Actinoallomurus vinaceus</name>
    <dbReference type="NCBI Taxonomy" id="1080074"/>
    <lineage>
        <taxon>Bacteria</taxon>
        <taxon>Bacillati</taxon>
        <taxon>Actinomycetota</taxon>
        <taxon>Actinomycetes</taxon>
        <taxon>Streptosporangiales</taxon>
        <taxon>Thermomonosporaceae</taxon>
        <taxon>Actinoallomurus</taxon>
    </lineage>
</organism>
<feature type="domain" description="MDMPI C-terminal" evidence="1">
    <location>
        <begin position="140"/>
        <end position="229"/>
    </location>
</feature>
<dbReference type="InterPro" id="IPR017517">
    <property type="entry name" value="Maleyloyr_isom"/>
</dbReference>
<dbReference type="Proteomes" id="UP001501442">
    <property type="component" value="Unassembled WGS sequence"/>
</dbReference>
<dbReference type="InterPro" id="IPR010872">
    <property type="entry name" value="MDMPI_C-term_domain"/>
</dbReference>
<proteinExistence type="predicted"/>
<evidence type="ECO:0000259" key="2">
    <source>
        <dbReference type="Pfam" id="PF11716"/>
    </source>
</evidence>
<name>A0ABP8ULY1_9ACTN</name>
<dbReference type="GO" id="GO:0016853">
    <property type="term" value="F:isomerase activity"/>
    <property type="evidence" value="ECO:0007669"/>
    <property type="project" value="UniProtKB-KW"/>
</dbReference>
<dbReference type="InterPro" id="IPR024344">
    <property type="entry name" value="MDMPI_metal-binding"/>
</dbReference>
<comment type="caution">
    <text evidence="3">The sequence shown here is derived from an EMBL/GenBank/DDBJ whole genome shotgun (WGS) entry which is preliminary data.</text>
</comment>
<reference evidence="4" key="1">
    <citation type="journal article" date="2019" name="Int. J. Syst. Evol. Microbiol.">
        <title>The Global Catalogue of Microorganisms (GCM) 10K type strain sequencing project: providing services to taxonomists for standard genome sequencing and annotation.</title>
        <authorList>
            <consortium name="The Broad Institute Genomics Platform"/>
            <consortium name="The Broad Institute Genome Sequencing Center for Infectious Disease"/>
            <person name="Wu L."/>
            <person name="Ma J."/>
        </authorList>
    </citation>
    <scope>NUCLEOTIDE SEQUENCE [LARGE SCALE GENOMIC DNA]</scope>
    <source>
        <strain evidence="4">JCM 17939</strain>
    </source>
</reference>
<dbReference type="RefSeq" id="WP_345438019.1">
    <property type="nucleotide sequence ID" value="NZ_BAABHK010000014.1"/>
</dbReference>
<dbReference type="EMBL" id="BAABHK010000014">
    <property type="protein sequence ID" value="GAA4635058.1"/>
    <property type="molecule type" value="Genomic_DNA"/>
</dbReference>
<accession>A0ABP8ULY1</accession>
<feature type="domain" description="Mycothiol-dependent maleylpyruvate isomerase metal-binding" evidence="2">
    <location>
        <begin position="10"/>
        <end position="126"/>
    </location>
</feature>
<keyword evidence="3" id="KW-0413">Isomerase</keyword>
<dbReference type="PANTHER" id="PTHR40758">
    <property type="entry name" value="CONSERVED PROTEIN"/>
    <property type="match status" value="1"/>
</dbReference>
<dbReference type="NCBIfam" id="TIGR03083">
    <property type="entry name" value="maleylpyruvate isomerase family mycothiol-dependent enzyme"/>
    <property type="match status" value="1"/>
</dbReference>
<evidence type="ECO:0000313" key="3">
    <source>
        <dbReference type="EMBL" id="GAA4635058.1"/>
    </source>
</evidence>